<evidence type="ECO:0000256" key="8">
    <source>
        <dbReference type="ARBA" id="ARBA00023049"/>
    </source>
</evidence>
<dbReference type="InterPro" id="IPR036005">
    <property type="entry name" value="Creatinase/aminopeptidase-like"/>
</dbReference>
<name>A0A1L6MZG6_9BACT</name>
<evidence type="ECO:0000256" key="2">
    <source>
        <dbReference type="ARBA" id="ARBA00001936"/>
    </source>
</evidence>
<dbReference type="GO" id="GO:0006508">
    <property type="term" value="P:proteolysis"/>
    <property type="evidence" value="ECO:0007669"/>
    <property type="project" value="UniProtKB-KW"/>
</dbReference>
<dbReference type="EMBL" id="CP016908">
    <property type="protein sequence ID" value="APS00933.1"/>
    <property type="molecule type" value="Genomic_DNA"/>
</dbReference>
<dbReference type="PANTHER" id="PTHR43226">
    <property type="entry name" value="XAA-PRO AMINOPEPTIDASE 3"/>
    <property type="match status" value="1"/>
</dbReference>
<evidence type="ECO:0000256" key="5">
    <source>
        <dbReference type="ARBA" id="ARBA00022670"/>
    </source>
</evidence>
<keyword evidence="5" id="KW-0645">Protease</keyword>
<feature type="domain" description="Aminopeptidase P N-terminal" evidence="11">
    <location>
        <begin position="1"/>
        <end position="120"/>
    </location>
</feature>
<organism evidence="12 13">
    <name type="scientific">Pajaroellobacter abortibovis</name>
    <dbReference type="NCBI Taxonomy" id="1882918"/>
    <lineage>
        <taxon>Bacteria</taxon>
        <taxon>Pseudomonadati</taxon>
        <taxon>Myxococcota</taxon>
        <taxon>Polyangia</taxon>
        <taxon>Polyangiales</taxon>
        <taxon>Polyangiaceae</taxon>
    </lineage>
</organism>
<comment type="cofactor">
    <cofactor evidence="2">
        <name>Mn(2+)</name>
        <dbReference type="ChEBI" id="CHEBI:29035"/>
    </cofactor>
</comment>
<evidence type="ECO:0000256" key="7">
    <source>
        <dbReference type="ARBA" id="ARBA00022801"/>
    </source>
</evidence>
<dbReference type="Gene3D" id="3.90.230.10">
    <property type="entry name" value="Creatinase/methionine aminopeptidase superfamily"/>
    <property type="match status" value="1"/>
</dbReference>
<comment type="catalytic activity">
    <reaction evidence="1">
        <text>Release of any N-terminal amino acid, including proline, that is linked to proline, even from a dipeptide or tripeptide.</text>
        <dbReference type="EC" id="3.4.11.9"/>
    </reaction>
</comment>
<protein>
    <recommendedName>
        <fullName evidence="4">Xaa-Pro aminopeptidase</fullName>
        <ecNumber evidence="4">3.4.11.9</ecNumber>
    </recommendedName>
</protein>
<dbReference type="CDD" id="cd01087">
    <property type="entry name" value="Prolidase"/>
    <property type="match status" value="1"/>
</dbReference>
<accession>A0A1L6MZG6</accession>
<dbReference type="KEGG" id="pabo:BCY86_06570"/>
<keyword evidence="6 10" id="KW-0479">Metal-binding</keyword>
<evidence type="ECO:0000313" key="12">
    <source>
        <dbReference type="EMBL" id="APS00933.1"/>
    </source>
</evidence>
<evidence type="ECO:0000256" key="6">
    <source>
        <dbReference type="ARBA" id="ARBA00022723"/>
    </source>
</evidence>
<reference evidence="12 13" key="1">
    <citation type="submission" date="2016-08" db="EMBL/GenBank/DDBJ databases">
        <title>Identification and validation of antigenic proteins from Pajaroellobacter abortibovis using de-novo genome sequence assembly and reverse vaccinology.</title>
        <authorList>
            <person name="Welly B.T."/>
            <person name="Miller M.R."/>
            <person name="Stott J.L."/>
            <person name="Blanchard M.T."/>
            <person name="Islas-Trejo A.D."/>
            <person name="O'Rourke S.M."/>
            <person name="Young A.E."/>
            <person name="Medrano J.F."/>
            <person name="Van Eenennaam A.L."/>
        </authorList>
    </citation>
    <scope>NUCLEOTIDE SEQUENCE [LARGE SCALE GENOMIC DNA]</scope>
    <source>
        <strain evidence="12 13">BTF92-0548A/99-0131</strain>
    </source>
</reference>
<evidence type="ECO:0000259" key="11">
    <source>
        <dbReference type="SMART" id="SM01011"/>
    </source>
</evidence>
<dbReference type="EC" id="3.4.11.9" evidence="4"/>
<evidence type="ECO:0000256" key="3">
    <source>
        <dbReference type="ARBA" id="ARBA00008766"/>
    </source>
</evidence>
<dbReference type="Proteomes" id="UP000185544">
    <property type="component" value="Chromosome"/>
</dbReference>
<evidence type="ECO:0000256" key="4">
    <source>
        <dbReference type="ARBA" id="ARBA00012574"/>
    </source>
</evidence>
<dbReference type="GO" id="GO:0005829">
    <property type="term" value="C:cytosol"/>
    <property type="evidence" value="ECO:0007669"/>
    <property type="project" value="TreeGrafter"/>
</dbReference>
<dbReference type="Pfam" id="PF00557">
    <property type="entry name" value="Peptidase_M24"/>
    <property type="match status" value="1"/>
</dbReference>
<dbReference type="InterPro" id="IPR007865">
    <property type="entry name" value="Aminopep_P_N"/>
</dbReference>
<dbReference type="InterPro" id="IPR052433">
    <property type="entry name" value="X-Pro_dipept-like"/>
</dbReference>
<dbReference type="InterPro" id="IPR000994">
    <property type="entry name" value="Pept_M24"/>
</dbReference>
<dbReference type="AlphaFoldDB" id="A0A1L6MZG6"/>
<dbReference type="InterPro" id="IPR001131">
    <property type="entry name" value="Peptidase_M24B_aminopep-P_CS"/>
</dbReference>
<evidence type="ECO:0000256" key="9">
    <source>
        <dbReference type="ARBA" id="ARBA00023211"/>
    </source>
</evidence>
<comment type="similarity">
    <text evidence="3 10">Belongs to the peptidase M24B family.</text>
</comment>
<dbReference type="Gene3D" id="3.40.350.10">
    <property type="entry name" value="Creatinase/prolidase N-terminal domain"/>
    <property type="match status" value="1"/>
</dbReference>
<sequence length="424" mass="48021">MSQEAEDGIVVLPSAPRVFRNGDVEHPYRQDSNFFYLTGFEEPESLCVIDVRERKASLFLQPRDSERELWDGPRIGLEGALECYRFEQAFPSSVIRVELPKLLQSHSVVYYDLGVFPTWDALVLDSLRELRERRGTERPTRIVELSLYLHEMRLLKGDVELLAMREAASITAEAHMRVMRFARPGLCEYEIETMLLDTFRRRGAAREAYPSIVAAGSNATTLHHRAGVRRLQDGELLLVDAGCEYDYYASDVTRTFPANGIFFPEQKEIYELVYHAQLASLQSVRVGTTLEEIHQRSVEVITHGLVELGLLTGNAQELIENGGYKQFFPHRTSHWLGMDVHDVGAYLVKGAPRVLAPGMVFTVEPGIYISANCTRVEDKWRGIGVRLEDNIIVTQDGFLNLTSELPKTVQEVEGACRENSRDIG</sequence>
<dbReference type="PROSITE" id="PS00491">
    <property type="entry name" value="PROLINE_PEPTIDASE"/>
    <property type="match status" value="1"/>
</dbReference>
<proteinExistence type="inferred from homology"/>
<dbReference type="STRING" id="1882918.BCY86_06570"/>
<keyword evidence="7" id="KW-0378">Hydrolase</keyword>
<dbReference type="SUPFAM" id="SSF55920">
    <property type="entry name" value="Creatinase/aminopeptidase"/>
    <property type="match status" value="1"/>
</dbReference>
<dbReference type="GO" id="GO:0030145">
    <property type="term" value="F:manganese ion binding"/>
    <property type="evidence" value="ECO:0007669"/>
    <property type="project" value="InterPro"/>
</dbReference>
<evidence type="ECO:0000256" key="1">
    <source>
        <dbReference type="ARBA" id="ARBA00001424"/>
    </source>
</evidence>
<dbReference type="InterPro" id="IPR029149">
    <property type="entry name" value="Creatin/AminoP/Spt16_N"/>
</dbReference>
<dbReference type="SMART" id="SM01011">
    <property type="entry name" value="AMP_N"/>
    <property type="match status" value="1"/>
</dbReference>
<evidence type="ECO:0000256" key="10">
    <source>
        <dbReference type="RuleBase" id="RU000590"/>
    </source>
</evidence>
<keyword evidence="8" id="KW-0482">Metalloprotease</keyword>
<dbReference type="Pfam" id="PF05195">
    <property type="entry name" value="AMP_N"/>
    <property type="match status" value="1"/>
</dbReference>
<gene>
    <name evidence="12" type="ORF">BCY86_06570</name>
</gene>
<keyword evidence="13" id="KW-1185">Reference proteome</keyword>
<dbReference type="SUPFAM" id="SSF53092">
    <property type="entry name" value="Creatinase/prolidase N-terminal domain"/>
    <property type="match status" value="1"/>
</dbReference>
<evidence type="ECO:0000313" key="13">
    <source>
        <dbReference type="Proteomes" id="UP000185544"/>
    </source>
</evidence>
<dbReference type="GO" id="GO:0070006">
    <property type="term" value="F:metalloaminopeptidase activity"/>
    <property type="evidence" value="ECO:0007669"/>
    <property type="project" value="InterPro"/>
</dbReference>
<dbReference type="PANTHER" id="PTHR43226:SF4">
    <property type="entry name" value="XAA-PRO AMINOPEPTIDASE 3"/>
    <property type="match status" value="1"/>
</dbReference>
<keyword evidence="9" id="KW-0464">Manganese</keyword>